<dbReference type="STRING" id="1448318.A0A319FFG4"/>
<dbReference type="Proteomes" id="UP000248423">
    <property type="component" value="Unassembled WGS sequence"/>
</dbReference>
<sequence length="124" mass="13951">MTSSQHIQLISSFPQKQSLGIGRTGLVIRQGQIVVKLSLRWSRSSEEAEANIESLQYEQAIYQRLGRYDGIVPCLSFSETATQLHIMKNGGLHSYLCRNKPSKSLNFLGYSIQTDIGRLAVLMY</sequence>
<protein>
    <recommendedName>
        <fullName evidence="3">Protein kinase domain-containing protein</fullName>
    </recommendedName>
</protein>
<keyword evidence="2" id="KW-1185">Reference proteome</keyword>
<organism evidence="1 2">
    <name type="scientific">Aspergillus sclerotiicarbonarius (strain CBS 121057 / IBT 28362)</name>
    <dbReference type="NCBI Taxonomy" id="1448318"/>
    <lineage>
        <taxon>Eukaryota</taxon>
        <taxon>Fungi</taxon>
        <taxon>Dikarya</taxon>
        <taxon>Ascomycota</taxon>
        <taxon>Pezizomycotina</taxon>
        <taxon>Eurotiomycetes</taxon>
        <taxon>Eurotiomycetidae</taxon>
        <taxon>Eurotiales</taxon>
        <taxon>Aspergillaceae</taxon>
        <taxon>Aspergillus</taxon>
        <taxon>Aspergillus subgen. Circumdati</taxon>
    </lineage>
</organism>
<accession>A0A319FFG4</accession>
<dbReference type="OrthoDB" id="1668230at2759"/>
<dbReference type="EMBL" id="KZ826358">
    <property type="protein sequence ID" value="PYI05493.1"/>
    <property type="molecule type" value="Genomic_DNA"/>
</dbReference>
<name>A0A319FFG4_ASPSB</name>
<dbReference type="VEuPathDB" id="FungiDB:BO78DRAFT_148819"/>
<evidence type="ECO:0008006" key="3">
    <source>
        <dbReference type="Google" id="ProtNLM"/>
    </source>
</evidence>
<evidence type="ECO:0000313" key="1">
    <source>
        <dbReference type="EMBL" id="PYI05493.1"/>
    </source>
</evidence>
<reference evidence="1 2" key="1">
    <citation type="submission" date="2018-02" db="EMBL/GenBank/DDBJ databases">
        <title>The genomes of Aspergillus section Nigri reveals drivers in fungal speciation.</title>
        <authorList>
            <consortium name="DOE Joint Genome Institute"/>
            <person name="Vesth T.C."/>
            <person name="Nybo J."/>
            <person name="Theobald S."/>
            <person name="Brandl J."/>
            <person name="Frisvad J.C."/>
            <person name="Nielsen K.F."/>
            <person name="Lyhne E.K."/>
            <person name="Kogle M.E."/>
            <person name="Kuo A."/>
            <person name="Riley R."/>
            <person name="Clum A."/>
            <person name="Nolan M."/>
            <person name="Lipzen A."/>
            <person name="Salamov A."/>
            <person name="Henrissat B."/>
            <person name="Wiebenga A."/>
            <person name="De vries R.P."/>
            <person name="Grigoriev I.V."/>
            <person name="Mortensen U.H."/>
            <person name="Andersen M.R."/>
            <person name="Baker S.E."/>
        </authorList>
    </citation>
    <scope>NUCLEOTIDE SEQUENCE [LARGE SCALE GENOMIC DNA]</scope>
    <source>
        <strain evidence="1 2">CBS 121057</strain>
    </source>
</reference>
<dbReference type="AlphaFoldDB" id="A0A319FFG4"/>
<evidence type="ECO:0000313" key="2">
    <source>
        <dbReference type="Proteomes" id="UP000248423"/>
    </source>
</evidence>
<gene>
    <name evidence="1" type="ORF">BO78DRAFT_148819</name>
</gene>
<proteinExistence type="predicted"/>